<dbReference type="Proteomes" id="UP000319829">
    <property type="component" value="Unassembled WGS sequence"/>
</dbReference>
<organism evidence="6 7">
    <name type="scientific">Eiseniibacteriota bacterium</name>
    <dbReference type="NCBI Taxonomy" id="2212470"/>
    <lineage>
        <taxon>Bacteria</taxon>
        <taxon>Candidatus Eiseniibacteriota</taxon>
    </lineage>
</organism>
<dbReference type="InterPro" id="IPR050881">
    <property type="entry name" value="LL-DAP_aminotransferase"/>
</dbReference>
<evidence type="ECO:0000256" key="3">
    <source>
        <dbReference type="ARBA" id="ARBA00022679"/>
    </source>
</evidence>
<sequence length="401" mass="43578">MPPIEKSARLQSLPRYLFAELERKRHDAEAAGREVFDLSIGDPDLPTPDFILDRLAELSRDPRHHRYPTSGGLLEARAEIARWFAERFGAAVDPTREVAILIGSKEGIGHFPLAVLNPGDEALLPDPGYPVYAAGSVFAGAKPVRYPIREAAGFVPDPRDLDKLVTPRTRLVYVNYPNNPTGATATRAFYEDLVAWAVRRDLILVSDAAYSELYYGEAPPSVLSIPGARDRAIEFHSFSKTFNMTGWRIGFAAGASALVEALVALKANVDSGAPQAIQLAAAAGLKSLGTHGPALRGVYRERRDLALDVLRRLGCPIKTPGGAFYLWGRIPEGESSMEFVTRVFDKTGVLLTPGTGFGAEGEGYFRIALTSSADTLRRALQKLESLAPWKAPHASPSTISR</sequence>
<dbReference type="InterPro" id="IPR015421">
    <property type="entry name" value="PyrdxlP-dep_Trfase_major"/>
</dbReference>
<accession>A0A538SR36</accession>
<evidence type="ECO:0000256" key="1">
    <source>
        <dbReference type="ARBA" id="ARBA00001933"/>
    </source>
</evidence>
<keyword evidence="3 4" id="KW-0808">Transferase</keyword>
<dbReference type="InterPro" id="IPR015424">
    <property type="entry name" value="PyrdxlP-dep_Trfase"/>
</dbReference>
<evidence type="ECO:0000313" key="6">
    <source>
        <dbReference type="EMBL" id="TMQ53838.1"/>
    </source>
</evidence>
<protein>
    <recommendedName>
        <fullName evidence="4">Aminotransferase</fullName>
        <ecNumber evidence="4">2.6.1.-</ecNumber>
    </recommendedName>
</protein>
<comment type="caution">
    <text evidence="6">The sequence shown here is derived from an EMBL/GenBank/DDBJ whole genome shotgun (WGS) entry which is preliminary data.</text>
</comment>
<dbReference type="PANTHER" id="PTHR42832:SF3">
    <property type="entry name" value="L-GLUTAMINE--4-(METHYLSULFANYL)-2-OXOBUTANOATE AMINOTRANSFERASE"/>
    <property type="match status" value="1"/>
</dbReference>
<dbReference type="PANTHER" id="PTHR42832">
    <property type="entry name" value="AMINO ACID AMINOTRANSFERASE"/>
    <property type="match status" value="1"/>
</dbReference>
<dbReference type="GO" id="GO:0008483">
    <property type="term" value="F:transaminase activity"/>
    <property type="evidence" value="ECO:0007669"/>
    <property type="project" value="UniProtKB-KW"/>
</dbReference>
<keyword evidence="2 4" id="KW-0032">Aminotransferase</keyword>
<dbReference type="InterPro" id="IPR015422">
    <property type="entry name" value="PyrdxlP-dep_Trfase_small"/>
</dbReference>
<gene>
    <name evidence="6" type="ORF">E6K74_07890</name>
</gene>
<comment type="similarity">
    <text evidence="4">Belongs to the class-I pyridoxal-phosphate-dependent aminotransferase family.</text>
</comment>
<evidence type="ECO:0000259" key="5">
    <source>
        <dbReference type="Pfam" id="PF00155"/>
    </source>
</evidence>
<dbReference type="AlphaFoldDB" id="A0A538SR36"/>
<dbReference type="EMBL" id="VBOU01000079">
    <property type="protein sequence ID" value="TMQ53838.1"/>
    <property type="molecule type" value="Genomic_DNA"/>
</dbReference>
<dbReference type="InterPro" id="IPR004839">
    <property type="entry name" value="Aminotransferase_I/II_large"/>
</dbReference>
<reference evidence="6 7" key="1">
    <citation type="journal article" date="2019" name="Nat. Microbiol.">
        <title>Mediterranean grassland soil C-N compound turnover is dependent on rainfall and depth, and is mediated by genomically divergent microorganisms.</title>
        <authorList>
            <person name="Diamond S."/>
            <person name="Andeer P.F."/>
            <person name="Li Z."/>
            <person name="Crits-Christoph A."/>
            <person name="Burstein D."/>
            <person name="Anantharaman K."/>
            <person name="Lane K.R."/>
            <person name="Thomas B.C."/>
            <person name="Pan C."/>
            <person name="Northen T.R."/>
            <person name="Banfield J.F."/>
        </authorList>
    </citation>
    <scope>NUCLEOTIDE SEQUENCE [LARGE SCALE GENOMIC DNA]</scope>
    <source>
        <strain evidence="6">WS_4</strain>
    </source>
</reference>
<evidence type="ECO:0000313" key="7">
    <source>
        <dbReference type="Proteomes" id="UP000319829"/>
    </source>
</evidence>
<dbReference type="Gene3D" id="3.40.640.10">
    <property type="entry name" value="Type I PLP-dependent aspartate aminotransferase-like (Major domain)"/>
    <property type="match status" value="1"/>
</dbReference>
<dbReference type="InterPro" id="IPR004838">
    <property type="entry name" value="NHTrfase_class1_PyrdxlP-BS"/>
</dbReference>
<proteinExistence type="inferred from homology"/>
<dbReference type="GO" id="GO:0030170">
    <property type="term" value="F:pyridoxal phosphate binding"/>
    <property type="evidence" value="ECO:0007669"/>
    <property type="project" value="InterPro"/>
</dbReference>
<comment type="cofactor">
    <cofactor evidence="1 4">
        <name>pyridoxal 5'-phosphate</name>
        <dbReference type="ChEBI" id="CHEBI:597326"/>
    </cofactor>
</comment>
<dbReference type="SUPFAM" id="SSF53383">
    <property type="entry name" value="PLP-dependent transferases"/>
    <property type="match status" value="1"/>
</dbReference>
<dbReference type="PROSITE" id="PS00105">
    <property type="entry name" value="AA_TRANSFER_CLASS_1"/>
    <property type="match status" value="1"/>
</dbReference>
<feature type="domain" description="Aminotransferase class I/classII large" evidence="5">
    <location>
        <begin position="34"/>
        <end position="383"/>
    </location>
</feature>
<evidence type="ECO:0000256" key="4">
    <source>
        <dbReference type="RuleBase" id="RU000481"/>
    </source>
</evidence>
<dbReference type="Gene3D" id="3.90.1150.10">
    <property type="entry name" value="Aspartate Aminotransferase, domain 1"/>
    <property type="match status" value="1"/>
</dbReference>
<dbReference type="EC" id="2.6.1.-" evidence="4"/>
<evidence type="ECO:0000256" key="2">
    <source>
        <dbReference type="ARBA" id="ARBA00022576"/>
    </source>
</evidence>
<dbReference type="Pfam" id="PF00155">
    <property type="entry name" value="Aminotran_1_2"/>
    <property type="match status" value="1"/>
</dbReference>
<name>A0A538SR36_UNCEI</name>
<dbReference type="CDD" id="cd00609">
    <property type="entry name" value="AAT_like"/>
    <property type="match status" value="1"/>
</dbReference>